<proteinExistence type="inferred from homology"/>
<evidence type="ECO:0000259" key="8">
    <source>
        <dbReference type="Pfam" id="PF02687"/>
    </source>
</evidence>
<accession>A0A3D9HGQ7</accession>
<keyword evidence="11" id="KW-1185">Reference proteome</keyword>
<dbReference type="RefSeq" id="WP_116040071.1">
    <property type="nucleotide sequence ID" value="NZ_QRDX01000003.1"/>
</dbReference>
<evidence type="ECO:0000256" key="7">
    <source>
        <dbReference type="SAM" id="Phobius"/>
    </source>
</evidence>
<feature type="transmembrane region" description="Helical" evidence="7">
    <location>
        <begin position="285"/>
        <end position="310"/>
    </location>
</feature>
<evidence type="ECO:0000256" key="2">
    <source>
        <dbReference type="ARBA" id="ARBA00022475"/>
    </source>
</evidence>
<evidence type="ECO:0000256" key="4">
    <source>
        <dbReference type="ARBA" id="ARBA00022989"/>
    </source>
</evidence>
<feature type="domain" description="ABC3 transporter permease C-terminal" evidence="8">
    <location>
        <begin position="289"/>
        <end position="407"/>
    </location>
</feature>
<evidence type="ECO:0000256" key="5">
    <source>
        <dbReference type="ARBA" id="ARBA00023136"/>
    </source>
</evidence>
<dbReference type="GO" id="GO:0005886">
    <property type="term" value="C:plasma membrane"/>
    <property type="evidence" value="ECO:0007669"/>
    <property type="project" value="UniProtKB-SubCell"/>
</dbReference>
<keyword evidence="5 7" id="KW-0472">Membrane</keyword>
<feature type="transmembrane region" description="Helical" evidence="7">
    <location>
        <begin position="380"/>
        <end position="399"/>
    </location>
</feature>
<dbReference type="Pfam" id="PF12704">
    <property type="entry name" value="MacB_PCD"/>
    <property type="match status" value="1"/>
</dbReference>
<comment type="caution">
    <text evidence="10">The sequence shown here is derived from an EMBL/GenBank/DDBJ whole genome shotgun (WGS) entry which is preliminary data.</text>
</comment>
<protein>
    <submittedName>
        <fullName evidence="10">Putative ABC transport system permease protein</fullName>
    </submittedName>
</protein>
<dbReference type="AlphaFoldDB" id="A0A3D9HGQ7"/>
<sequence length="416" mass="46257">MVKIFGFLFDKDTWQEVQGSLKKNTLRSILTMVGVWWGILLLIGLLGSARGIENNFNVLFEDFATNSVFVGGGKTSMPFKGYEEGRPVILRLDDVKKVEENVEGIELVVPRIMGNAVLSRKIFSGSFNTTGDFPILNEVAKPDLTLGRFINQSDIDEQKKVVVISEDVYKQLFEKDEDPIGELISVSKTNFKVIGVFKLVNFGGPQLDVHMPFTTFQQLYNRGDRIDWMMITGKPEYNINQVEADVKLLLKNLKKVNPNDNRAFFGFNLGDRFSQFTGFLKGMQFLTWFVGIATLIAGVFAIGSILLITVKERTKEIGIRRALGATPIMIKRQIIVESVTLAIIAGFIGIISGGVILMLINNAMLNSNEPWMRNPSVSIGMVFLSLLIVVILGTLIGLIPANKATSVKPIDALREE</sequence>
<keyword evidence="3 7" id="KW-0812">Transmembrane</keyword>
<feature type="domain" description="MacB-like periplasmic core" evidence="9">
    <location>
        <begin position="28"/>
        <end position="247"/>
    </location>
</feature>
<dbReference type="PANTHER" id="PTHR30572">
    <property type="entry name" value="MEMBRANE COMPONENT OF TRANSPORTER-RELATED"/>
    <property type="match status" value="1"/>
</dbReference>
<dbReference type="InterPro" id="IPR025857">
    <property type="entry name" value="MacB_PCD"/>
</dbReference>
<reference evidence="10 11" key="1">
    <citation type="submission" date="2018-07" db="EMBL/GenBank/DDBJ databases">
        <title>Genomic Encyclopedia of Type Strains, Phase III (KMG-III): the genomes of soil and plant-associated and newly described type strains.</title>
        <authorList>
            <person name="Whitman W."/>
        </authorList>
    </citation>
    <scope>NUCLEOTIDE SEQUENCE [LARGE SCALE GENOMIC DNA]</scope>
    <source>
        <strain evidence="10 11">CECT 8487</strain>
    </source>
</reference>
<keyword evidence="4 7" id="KW-1133">Transmembrane helix</keyword>
<dbReference type="InterPro" id="IPR003838">
    <property type="entry name" value="ABC3_permease_C"/>
</dbReference>
<gene>
    <name evidence="10" type="ORF">DFQ02_1038</name>
</gene>
<evidence type="ECO:0000313" key="10">
    <source>
        <dbReference type="EMBL" id="RED48678.1"/>
    </source>
</evidence>
<name>A0A3D9HGQ7_9FLAO</name>
<evidence type="ECO:0000313" key="11">
    <source>
        <dbReference type="Proteomes" id="UP000256629"/>
    </source>
</evidence>
<organism evidence="10 11">
    <name type="scientific">Seonamhaeicola aphaedonensis</name>
    <dbReference type="NCBI Taxonomy" id="1461338"/>
    <lineage>
        <taxon>Bacteria</taxon>
        <taxon>Pseudomonadati</taxon>
        <taxon>Bacteroidota</taxon>
        <taxon>Flavobacteriia</taxon>
        <taxon>Flavobacteriales</taxon>
        <taxon>Flavobacteriaceae</taxon>
    </lineage>
</organism>
<evidence type="ECO:0000259" key="9">
    <source>
        <dbReference type="Pfam" id="PF12704"/>
    </source>
</evidence>
<comment type="similarity">
    <text evidence="6">Belongs to the ABC-4 integral membrane protein family.</text>
</comment>
<dbReference type="InterPro" id="IPR050250">
    <property type="entry name" value="Macrolide_Exporter_MacB"/>
</dbReference>
<dbReference type="OrthoDB" id="9770036at2"/>
<comment type="subcellular location">
    <subcellularLocation>
        <location evidence="1">Cell membrane</location>
        <topology evidence="1">Multi-pass membrane protein</topology>
    </subcellularLocation>
</comment>
<dbReference type="GO" id="GO:0022857">
    <property type="term" value="F:transmembrane transporter activity"/>
    <property type="evidence" value="ECO:0007669"/>
    <property type="project" value="TreeGrafter"/>
</dbReference>
<dbReference type="EMBL" id="QRDX01000003">
    <property type="protein sequence ID" value="RED48678.1"/>
    <property type="molecule type" value="Genomic_DNA"/>
</dbReference>
<feature type="transmembrane region" description="Helical" evidence="7">
    <location>
        <begin position="339"/>
        <end position="360"/>
    </location>
</feature>
<keyword evidence="2" id="KW-1003">Cell membrane</keyword>
<dbReference type="Pfam" id="PF02687">
    <property type="entry name" value="FtsX"/>
    <property type="match status" value="1"/>
</dbReference>
<evidence type="ECO:0000256" key="6">
    <source>
        <dbReference type="ARBA" id="ARBA00038076"/>
    </source>
</evidence>
<dbReference type="PANTHER" id="PTHR30572:SF4">
    <property type="entry name" value="ABC TRANSPORTER PERMEASE YTRF"/>
    <property type="match status" value="1"/>
</dbReference>
<dbReference type="Proteomes" id="UP000256629">
    <property type="component" value="Unassembled WGS sequence"/>
</dbReference>
<evidence type="ECO:0000256" key="3">
    <source>
        <dbReference type="ARBA" id="ARBA00022692"/>
    </source>
</evidence>
<evidence type="ECO:0000256" key="1">
    <source>
        <dbReference type="ARBA" id="ARBA00004651"/>
    </source>
</evidence>